<dbReference type="RefSeq" id="XP_025737341.1">
    <property type="nucleotide sequence ID" value="XM_025881556.1"/>
</dbReference>
<evidence type="ECO:0000256" key="2">
    <source>
        <dbReference type="SAM" id="MobiDB-lite"/>
    </source>
</evidence>
<feature type="compositionally biased region" description="Basic and acidic residues" evidence="2">
    <location>
        <begin position="353"/>
        <end position="364"/>
    </location>
</feature>
<evidence type="ECO:0000313" key="4">
    <source>
        <dbReference type="RefSeq" id="XP_025737341.1"/>
    </source>
</evidence>
<feature type="region of interest" description="Disordered" evidence="2">
    <location>
        <begin position="88"/>
        <end position="111"/>
    </location>
</feature>
<evidence type="ECO:0000313" key="3">
    <source>
        <dbReference type="Proteomes" id="UP000286641"/>
    </source>
</evidence>
<reference evidence="5" key="2">
    <citation type="submission" date="2025-04" db="UniProtKB">
        <authorList>
            <consortium name="RefSeq"/>
        </authorList>
    </citation>
    <scope>IDENTIFICATION</scope>
    <source>
        <tissue evidence="5">Blood</tissue>
    </source>
</reference>
<dbReference type="Pfam" id="PF14922">
    <property type="entry name" value="FWWh"/>
    <property type="match status" value="1"/>
</dbReference>
<proteinExistence type="inferred from homology"/>
<evidence type="ECO:0000256" key="1">
    <source>
        <dbReference type="ARBA" id="ARBA00008666"/>
    </source>
</evidence>
<organism evidence="3 5">
    <name type="scientific">Callorhinus ursinus</name>
    <name type="common">Northern fur seal</name>
    <dbReference type="NCBI Taxonomy" id="34884"/>
    <lineage>
        <taxon>Eukaryota</taxon>
        <taxon>Metazoa</taxon>
        <taxon>Chordata</taxon>
        <taxon>Craniata</taxon>
        <taxon>Vertebrata</taxon>
        <taxon>Euteleostomi</taxon>
        <taxon>Mammalia</taxon>
        <taxon>Eutheria</taxon>
        <taxon>Laurasiatheria</taxon>
        <taxon>Carnivora</taxon>
        <taxon>Caniformia</taxon>
        <taxon>Pinnipedia</taxon>
        <taxon>Otariidae</taxon>
        <taxon>Callorhinus</taxon>
    </lineage>
</organism>
<dbReference type="PANTHER" id="PTHR33560:SF1">
    <property type="entry name" value="PROTEIN FAM227A"/>
    <property type="match status" value="1"/>
</dbReference>
<dbReference type="Proteomes" id="UP000286641">
    <property type="component" value="Unplaced"/>
</dbReference>
<feature type="compositionally biased region" description="Pro residues" evidence="2">
    <location>
        <begin position="599"/>
        <end position="610"/>
    </location>
</feature>
<dbReference type="PANTHER" id="PTHR33560">
    <property type="entry name" value="PROTEIN FAM227B"/>
    <property type="match status" value="1"/>
</dbReference>
<feature type="compositionally biased region" description="Basic and acidic residues" evidence="2">
    <location>
        <begin position="88"/>
        <end position="102"/>
    </location>
</feature>
<keyword evidence="3" id="KW-1185">Reference proteome</keyword>
<sequence length="697" mass="79844">MAYFRNMDVVNVTALPIVPVDEHLTVSLVTRDAVKNDLKKSPEDNPPSCLIGSIHRVNQRIAELDLSPSLLANSLAIERFELEKKALREKSHDGPGDRDKSQSKSQYTCRGSESRNVRSFLFKRKIAHKNLLVELFQYPPFNSTAPNRLPNGVNFCDMVGNVVRAERNSLSGKSFCSDRELEKFLSSPSPRTIWLDSFWWIFHERYQPNKEIQNELFDRIAQNYAFLLLYESKSHYEEALLKKLPSLLSKAVYTSFCCCFPQSWFNTHDFKSSICNTMSLWISGIYPCLQSYNSWDYSELDPERYWREKLILQRRMLKKREFSLFTSKRCISQGRLQNKKVPCPKSPGINSTTERDSSAKKNSADRSQTQNATKEHHDQTLVLRKATKLVKRKSEARELENMLPKQSHPACKSPELIPNFFNLYGKSPLIVYFLQNYACLQRCGKDVLIVRRERTKSIPESVLTYAEVINLTLSNMKKRRDNLRQLSWLHWNERNYFDEYLKGLQENFLREVKNIDQKALDKKKANHMFIPPSTFIEVSPNKKSGGSLERETVFLLRKEKEREKSLPHPSEPSREVRGDSAPSSSSPMPTHPDPAHMGPAPPNVGPPSRSPPGLSLSPTLSCTHLWTRPLTLRPAPCGHAPSAIARPSPRRTGAQALVRWRQTSWSVMRGLPVSAFWFGVRIPEDGKPRAGGGRESP</sequence>
<dbReference type="RefSeq" id="XP_025737756.1">
    <property type="nucleotide sequence ID" value="XM_025881971.1"/>
</dbReference>
<gene>
    <name evidence="5" type="primary">LOC112831624</name>
    <name evidence="4" type="synonym">LOC112831327</name>
</gene>
<feature type="region of interest" description="Disordered" evidence="2">
    <location>
        <begin position="556"/>
        <end position="616"/>
    </location>
</feature>
<feature type="compositionally biased region" description="Basic and acidic residues" evidence="2">
    <location>
        <begin position="556"/>
        <end position="578"/>
    </location>
</feature>
<dbReference type="AlphaFoldDB" id="A0A3Q7RBE9"/>
<dbReference type="InterPro" id="IPR029417">
    <property type="entry name" value="FAM227"/>
</dbReference>
<accession>A0A3Q7RBE9</accession>
<comment type="similarity">
    <text evidence="1">Belongs to the FAM227 family.</text>
</comment>
<reference key="1">
    <citation type="submission" date="2019-01" db="UniProtKB">
        <authorList>
            <consortium name="RefSeq"/>
        </authorList>
    </citation>
    <scope>IDENTIFICATION</scope>
    <source>
        <tissue evidence="4">Blood</tissue>
    </source>
</reference>
<feature type="region of interest" description="Disordered" evidence="2">
    <location>
        <begin position="338"/>
        <end position="378"/>
    </location>
</feature>
<evidence type="ECO:0000313" key="5">
    <source>
        <dbReference type="RefSeq" id="XP_025737756.1"/>
    </source>
</evidence>
<protein>
    <submittedName>
        <fullName evidence="4 5">Protein FAM227A-like</fullName>
    </submittedName>
</protein>
<name>A0A3Q7RBE9_CALUR</name>